<sequence length="105" mass="12147">MDCSSSRHPEFRYKTEFQSHEPKFDYRKSLEIEVKINKIRWFQTANSAIFLLSTNDKTIMFWKVQEKKIKQISNLNVEPSRPMSNGFISSLNVPTSIKACSANGA</sequence>
<dbReference type="PANTHER" id="PTHR11871">
    <property type="entry name" value="PROTEIN PHOSPHATASE PP2A REGULATORY SUBUNIT B"/>
    <property type="match status" value="1"/>
</dbReference>
<dbReference type="PRINTS" id="PR00600">
    <property type="entry name" value="PP2APR55"/>
</dbReference>
<dbReference type="OMA" id="DKTIMFW"/>
<proteinExistence type="predicted"/>
<evidence type="ECO:0000256" key="1">
    <source>
        <dbReference type="ARBA" id="ARBA00022574"/>
    </source>
</evidence>
<dbReference type="InterPro" id="IPR000009">
    <property type="entry name" value="PP2A_PR55"/>
</dbReference>
<evidence type="ECO:0000313" key="3">
    <source>
        <dbReference type="EMBL" id="KVI01691.1"/>
    </source>
</evidence>
<dbReference type="Proteomes" id="UP000243975">
    <property type="component" value="Unassembled WGS sequence"/>
</dbReference>
<gene>
    <name evidence="3" type="ORF">Ccrd_020028</name>
</gene>
<keyword evidence="2" id="KW-0677">Repeat</keyword>
<dbReference type="GO" id="GO:0019888">
    <property type="term" value="F:protein phosphatase regulator activity"/>
    <property type="evidence" value="ECO:0007669"/>
    <property type="project" value="InterPro"/>
</dbReference>
<organism evidence="3 4">
    <name type="scientific">Cynara cardunculus var. scolymus</name>
    <name type="common">Globe artichoke</name>
    <name type="synonym">Cynara scolymus</name>
    <dbReference type="NCBI Taxonomy" id="59895"/>
    <lineage>
        <taxon>Eukaryota</taxon>
        <taxon>Viridiplantae</taxon>
        <taxon>Streptophyta</taxon>
        <taxon>Embryophyta</taxon>
        <taxon>Tracheophyta</taxon>
        <taxon>Spermatophyta</taxon>
        <taxon>Magnoliopsida</taxon>
        <taxon>eudicotyledons</taxon>
        <taxon>Gunneridae</taxon>
        <taxon>Pentapetalae</taxon>
        <taxon>asterids</taxon>
        <taxon>campanulids</taxon>
        <taxon>Asterales</taxon>
        <taxon>Asteraceae</taxon>
        <taxon>Carduoideae</taxon>
        <taxon>Cardueae</taxon>
        <taxon>Carduinae</taxon>
        <taxon>Cynara</taxon>
    </lineage>
</organism>
<dbReference type="STRING" id="59895.A0A103Y381"/>
<dbReference type="GO" id="GO:0000159">
    <property type="term" value="C:protein phosphatase type 2A complex"/>
    <property type="evidence" value="ECO:0007669"/>
    <property type="project" value="InterPro"/>
</dbReference>
<reference evidence="3 4" key="1">
    <citation type="journal article" date="2016" name="Sci. Rep.">
        <title>The genome sequence of the outbreeding globe artichoke constructed de novo incorporating a phase-aware low-pass sequencing strategy of F1 progeny.</title>
        <authorList>
            <person name="Scaglione D."/>
            <person name="Reyes-Chin-Wo S."/>
            <person name="Acquadro A."/>
            <person name="Froenicke L."/>
            <person name="Portis E."/>
            <person name="Beitel C."/>
            <person name="Tirone M."/>
            <person name="Mauro R."/>
            <person name="Lo Monaco A."/>
            <person name="Mauromicale G."/>
            <person name="Faccioli P."/>
            <person name="Cattivelli L."/>
            <person name="Rieseberg L."/>
            <person name="Michelmore R."/>
            <person name="Lanteri S."/>
        </authorList>
    </citation>
    <scope>NUCLEOTIDE SEQUENCE [LARGE SCALE GENOMIC DNA]</scope>
    <source>
        <strain evidence="3">2C</strain>
    </source>
</reference>
<name>A0A103Y381_CYNCS</name>
<comment type="caution">
    <text evidence="3">The sequence shown here is derived from an EMBL/GenBank/DDBJ whole genome shotgun (WGS) entry which is preliminary data.</text>
</comment>
<evidence type="ECO:0000313" key="4">
    <source>
        <dbReference type="Proteomes" id="UP000243975"/>
    </source>
</evidence>
<keyword evidence="1" id="KW-0853">WD repeat</keyword>
<accession>A0A103Y381</accession>
<protein>
    <submittedName>
        <fullName evidence="3">Protein phosphatase 2A, regulatory subunit PR55</fullName>
    </submittedName>
</protein>
<evidence type="ECO:0000256" key="2">
    <source>
        <dbReference type="ARBA" id="ARBA00022737"/>
    </source>
</evidence>
<dbReference type="Gramene" id="KVI01691">
    <property type="protein sequence ID" value="KVI01691"/>
    <property type="gene ID" value="Ccrd_020028"/>
</dbReference>
<dbReference type="AlphaFoldDB" id="A0A103Y381"/>
<keyword evidence="4" id="KW-1185">Reference proteome</keyword>
<dbReference type="EMBL" id="LEKV01002760">
    <property type="protein sequence ID" value="KVI01691.1"/>
    <property type="molecule type" value="Genomic_DNA"/>
</dbReference>